<dbReference type="CDD" id="cd16363">
    <property type="entry name" value="Col_Im_like"/>
    <property type="match status" value="1"/>
</dbReference>
<dbReference type="GO" id="GO:0015643">
    <property type="term" value="F:toxic substance binding"/>
    <property type="evidence" value="ECO:0007669"/>
    <property type="project" value="InterPro"/>
</dbReference>
<comment type="similarity">
    <text evidence="1">Belongs to the colicins ColE2/ColE8/ColE9 and pyocins S1/S2 family.</text>
</comment>
<keyword evidence="2" id="KW-0079">Bacteriocin immunity</keyword>
<dbReference type="Proteomes" id="UP000048841">
    <property type="component" value="Unassembled WGS sequence"/>
</dbReference>
<dbReference type="SUPFAM" id="SSF47345">
    <property type="entry name" value="Colicin E immunity proteins"/>
    <property type="match status" value="1"/>
</dbReference>
<gene>
    <name evidence="3" type="primary">imm_2</name>
    <name evidence="3" type="ORF">ERS137941_03166</name>
</gene>
<evidence type="ECO:0000256" key="1">
    <source>
        <dbReference type="ARBA" id="ARBA00009346"/>
    </source>
</evidence>
<dbReference type="InterPro" id="IPR035900">
    <property type="entry name" value="Colicin_E_sf"/>
</dbReference>
<proteinExistence type="inferred from homology"/>
<evidence type="ECO:0000313" key="4">
    <source>
        <dbReference type="Proteomes" id="UP000048841"/>
    </source>
</evidence>
<accession>A0A0H5E445</accession>
<dbReference type="RefSeq" id="WP_020282394.1">
    <property type="nucleotide sequence ID" value="NZ_CGBR01000026.1"/>
</dbReference>
<reference evidence="3 4" key="1">
    <citation type="submission" date="2015-03" db="EMBL/GenBank/DDBJ databases">
        <authorList>
            <person name="Murphy D."/>
        </authorList>
    </citation>
    <scope>NUCLEOTIDE SEQUENCE [LARGE SCALE GENOMIC DNA]</scope>
    <source>
        <strain evidence="3 4">IP26249</strain>
    </source>
</reference>
<dbReference type="PRINTS" id="PR01299">
    <property type="entry name" value="PYOCIN"/>
</dbReference>
<evidence type="ECO:0000313" key="3">
    <source>
        <dbReference type="EMBL" id="CFQ69518.1"/>
    </source>
</evidence>
<evidence type="ECO:0000256" key="2">
    <source>
        <dbReference type="ARBA" id="ARBA00023025"/>
    </source>
</evidence>
<dbReference type="AlphaFoldDB" id="A0A0H5E445"/>
<protein>
    <submittedName>
        <fullName evidence="3">Colicin immunity protein (E7)</fullName>
    </submittedName>
</protein>
<dbReference type="EMBL" id="CGBR01000026">
    <property type="protein sequence ID" value="CFQ69518.1"/>
    <property type="molecule type" value="Genomic_DNA"/>
</dbReference>
<dbReference type="Gene3D" id="1.10.1200.20">
    <property type="entry name" value="Colicin E immunity protein"/>
    <property type="match status" value="1"/>
</dbReference>
<name>A0A0H5E445_YEREN</name>
<dbReference type="Pfam" id="PF01320">
    <property type="entry name" value="Colicin_Pyocin"/>
    <property type="match status" value="1"/>
</dbReference>
<organism evidence="3 4">
    <name type="scientific">Yersinia enterocolitica</name>
    <dbReference type="NCBI Taxonomy" id="630"/>
    <lineage>
        <taxon>Bacteria</taxon>
        <taxon>Pseudomonadati</taxon>
        <taxon>Pseudomonadota</taxon>
        <taxon>Gammaproteobacteria</taxon>
        <taxon>Enterobacterales</taxon>
        <taxon>Yersiniaceae</taxon>
        <taxon>Yersinia</taxon>
    </lineage>
</organism>
<sequence>MELKNSINEYTEEEFIYLLQQIFKENVAATDYVLDELLEHFERITEHPKGTDLIYYPPSDSECTPEKILETVKKWRAENGKPGFKE</sequence>
<dbReference type="InterPro" id="IPR000290">
    <property type="entry name" value="Colicin_pyocin"/>
</dbReference>
<dbReference type="GO" id="GO:0030153">
    <property type="term" value="P:bacteriocin immunity"/>
    <property type="evidence" value="ECO:0007669"/>
    <property type="project" value="UniProtKB-KW"/>
</dbReference>